<keyword evidence="2" id="KW-0378">Hydrolase</keyword>
<dbReference type="InterPro" id="IPR017853">
    <property type="entry name" value="GH"/>
</dbReference>
<feature type="domain" description="Glycosyl hydrolase family 13 catalytic" evidence="5">
    <location>
        <begin position="480"/>
        <end position="887"/>
    </location>
</feature>
<dbReference type="InterPro" id="IPR032091">
    <property type="entry name" value="Malt_amylase-like_C"/>
</dbReference>
<dbReference type="Gene3D" id="2.60.40.10">
    <property type="entry name" value="Immunoglobulins"/>
    <property type="match status" value="3"/>
</dbReference>
<dbReference type="SUPFAM" id="SSF51445">
    <property type="entry name" value="(Trans)glycosidases"/>
    <property type="match status" value="1"/>
</dbReference>
<keyword evidence="4" id="KW-0732">Signal</keyword>
<dbReference type="SMART" id="SM00642">
    <property type="entry name" value="Aamy"/>
    <property type="match status" value="1"/>
</dbReference>
<dbReference type="SUPFAM" id="SSF51011">
    <property type="entry name" value="Glycosyl hydrolase domain"/>
    <property type="match status" value="1"/>
</dbReference>
<dbReference type="CDD" id="cd11338">
    <property type="entry name" value="AmyAc_CMD"/>
    <property type="match status" value="1"/>
</dbReference>
<dbReference type="InterPro" id="IPR004185">
    <property type="entry name" value="Glyco_hydro_13_lg-like_dom"/>
</dbReference>
<dbReference type="InterPro" id="IPR006047">
    <property type="entry name" value="GH13_cat_dom"/>
</dbReference>
<dbReference type="InterPro" id="IPR045857">
    <property type="entry name" value="O16G_dom_2"/>
</dbReference>
<organism evidence="6 7">
    <name type="scientific">Capillibacterium thermochitinicola</name>
    <dbReference type="NCBI Taxonomy" id="2699427"/>
    <lineage>
        <taxon>Bacteria</taxon>
        <taxon>Bacillati</taxon>
        <taxon>Bacillota</taxon>
        <taxon>Capillibacterium</taxon>
    </lineage>
</organism>
<dbReference type="PANTHER" id="PTHR10357">
    <property type="entry name" value="ALPHA-AMYLASE FAMILY MEMBER"/>
    <property type="match status" value="1"/>
</dbReference>
<name>A0A8J6HYK3_9FIRM</name>
<feature type="signal peptide" evidence="4">
    <location>
        <begin position="1"/>
        <end position="22"/>
    </location>
</feature>
<dbReference type="SUPFAM" id="SSF81296">
    <property type="entry name" value="E set domains"/>
    <property type="match status" value="1"/>
</dbReference>
<dbReference type="InterPro" id="IPR013783">
    <property type="entry name" value="Ig-like_fold"/>
</dbReference>
<evidence type="ECO:0000259" key="5">
    <source>
        <dbReference type="SMART" id="SM00642"/>
    </source>
</evidence>
<dbReference type="Pfam" id="PF22058">
    <property type="entry name" value="X25_BaPul_like"/>
    <property type="match status" value="1"/>
</dbReference>
<evidence type="ECO:0000256" key="4">
    <source>
        <dbReference type="SAM" id="SignalP"/>
    </source>
</evidence>
<dbReference type="RefSeq" id="WP_181340416.1">
    <property type="nucleotide sequence ID" value="NZ_JAAKDE010000029.1"/>
</dbReference>
<dbReference type="GO" id="GO:0004553">
    <property type="term" value="F:hydrolase activity, hydrolyzing O-glycosyl compounds"/>
    <property type="evidence" value="ECO:0007669"/>
    <property type="project" value="InterPro"/>
</dbReference>
<dbReference type="Gene3D" id="2.60.40.1180">
    <property type="entry name" value="Golgi alpha-mannosidase II"/>
    <property type="match status" value="1"/>
</dbReference>
<proteinExistence type="inferred from homology"/>
<comment type="similarity">
    <text evidence="1">Belongs to the glycosyl hydrolase 13 family.</text>
</comment>
<dbReference type="PANTHER" id="PTHR10357:SF210">
    <property type="entry name" value="MALTODEXTRIN GLUCOSIDASE"/>
    <property type="match status" value="1"/>
</dbReference>
<dbReference type="Proteomes" id="UP000657177">
    <property type="component" value="Unassembled WGS sequence"/>
</dbReference>
<evidence type="ECO:0000256" key="2">
    <source>
        <dbReference type="ARBA" id="ARBA00022801"/>
    </source>
</evidence>
<keyword evidence="7" id="KW-1185">Reference proteome</keyword>
<evidence type="ECO:0000313" key="7">
    <source>
        <dbReference type="Proteomes" id="UP000657177"/>
    </source>
</evidence>
<dbReference type="Pfam" id="PF16657">
    <property type="entry name" value="Malt_amylase_C"/>
    <property type="match status" value="1"/>
</dbReference>
<reference evidence="6" key="1">
    <citation type="submission" date="2020-06" db="EMBL/GenBank/DDBJ databases">
        <title>Novel chitinolytic bacterium.</title>
        <authorList>
            <person name="Ungkulpasvich U."/>
            <person name="Kosugi A."/>
            <person name="Uke A."/>
        </authorList>
    </citation>
    <scope>NUCLEOTIDE SEQUENCE</scope>
    <source>
        <strain evidence="6">UUS1-1</strain>
    </source>
</reference>
<evidence type="ECO:0000256" key="1">
    <source>
        <dbReference type="ARBA" id="ARBA00008061"/>
    </source>
</evidence>
<dbReference type="InterPro" id="IPR054409">
    <property type="entry name" value="X25_BaPul-like"/>
</dbReference>
<dbReference type="CDD" id="cd12962">
    <property type="entry name" value="X25_BaPul_like"/>
    <property type="match status" value="1"/>
</dbReference>
<feature type="chain" id="PRO_5035210662" evidence="4">
    <location>
        <begin position="23"/>
        <end position="977"/>
    </location>
</feature>
<evidence type="ECO:0000256" key="3">
    <source>
        <dbReference type="ARBA" id="ARBA00023295"/>
    </source>
</evidence>
<dbReference type="InterPro" id="IPR013780">
    <property type="entry name" value="Glyco_hydro_b"/>
</dbReference>
<sequence>MKRRVVVILCVLLMLAMESLVAADIDNLLVVLPGTIQGALGGADWAPGDRITQMQPKGNGVYEFIAVLPKGYWEYKVAINGSWSENYGLNGVPHGPNIPLVVPEDNYQVRFVFDYKTKEILDSINSGIKPYPTPQQIRIIGLNIKDNLMKPVGDDLYELKVRVPRGLHSYRVQYDGSDQMIYGYRGQRQGEGIPLVLTQAQEVTFYHDLATNTTWDSVNYIPVEAERIPTIKGEGFADVAMEDNDKDNIYRGQVRLPAGKRKYTFNIYMGAELVGTKTIHFNEVAGNYPVTLTYDLRTKELSCDYIETLAGLDGKVVAASLYYNSRDHQYKTPFGAVPQGTEVTFTLSAKANDLERARIVIAKEKIHGNREKIEYLEQVKYPMQKVGLSTDKSRELWQVTVRFTDMSVYGYYFEAVDGKETVVYANNTQPINIVNNRILGTGGVGSAYVAGDDRIIWFKQTVYDPEYQTPDWAKDAVIYYIFPERFKNGDKANDPVPGVTKFYGNRDIEFHKNWLDKPWVPGNADGNTTDDDEWCNDFFGGDLAGIRQKLDYLKDLGINTIYLNPIFEAPSNHKYDTADYHRIDDNFGTEEEFAALVAEAKARGIRIILDTSLNHSGSDSIYMDRYGKYSTDGAFEKEKINKNSPYYDWYEFVEGATNPDQAYQQWANPTLANLKESDSYKNFAYRDEDSVTKYWLKKGIGGWRMDVTPWVTDEFWREWRREVKATNPDAITIAETWFDASKYFLGDMFDSTMNYIFRQAMLDYANGQRAQETLNVLEMTREHYPPQAYYALMNLISSHDVPRALFEYGYKDEGESPDVIELAKRKLKLTVFFQMTYPGAPAIYYGDEVGVTGGEDPFNRGTYPWKEDGGNPDEELLAEVKRLVALRNKYAVLRRGSVEPIYVDNHVIVFWREDQDQVAVVAVSNAPTAQQVKLDLQELKLPATFVDALNGEELTARNGVLTLTVPPYYGRVLIAKK</sequence>
<dbReference type="Gene3D" id="3.20.20.80">
    <property type="entry name" value="Glycosidases"/>
    <property type="match status" value="1"/>
</dbReference>
<keyword evidence="3" id="KW-0326">Glycosidase</keyword>
<evidence type="ECO:0000313" key="6">
    <source>
        <dbReference type="EMBL" id="MBA2133947.1"/>
    </source>
</evidence>
<dbReference type="InterPro" id="IPR014756">
    <property type="entry name" value="Ig_E-set"/>
</dbReference>
<dbReference type="Pfam" id="PF00128">
    <property type="entry name" value="Alpha-amylase"/>
    <property type="match status" value="1"/>
</dbReference>
<gene>
    <name evidence="6" type="ORF">G5B42_10435</name>
</gene>
<comment type="caution">
    <text evidence="6">The sequence shown here is derived from an EMBL/GenBank/DDBJ whole genome shotgun (WGS) entry which is preliminary data.</text>
</comment>
<dbReference type="Gene3D" id="3.90.400.10">
    <property type="entry name" value="Oligo-1,6-glucosidase, Domain 2"/>
    <property type="match status" value="1"/>
</dbReference>
<dbReference type="AlphaFoldDB" id="A0A8J6HYK3"/>
<protein>
    <submittedName>
        <fullName evidence="6">Alpha-glucosidase C-terminal domain-containing protein</fullName>
    </submittedName>
</protein>
<dbReference type="CDD" id="cd02857">
    <property type="entry name" value="E_set_CDase_PDE_N"/>
    <property type="match status" value="1"/>
</dbReference>
<accession>A0A8J6HYK3</accession>
<dbReference type="EMBL" id="JAAKDE010000029">
    <property type="protein sequence ID" value="MBA2133947.1"/>
    <property type="molecule type" value="Genomic_DNA"/>
</dbReference>
<dbReference type="GO" id="GO:0005975">
    <property type="term" value="P:carbohydrate metabolic process"/>
    <property type="evidence" value="ECO:0007669"/>
    <property type="project" value="InterPro"/>
</dbReference>